<feature type="chain" id="PRO_5009310980" evidence="2">
    <location>
        <begin position="25"/>
        <end position="145"/>
    </location>
</feature>
<dbReference type="Pfam" id="PF01770">
    <property type="entry name" value="Folate_carrier"/>
    <property type="match status" value="1"/>
</dbReference>
<dbReference type="GO" id="GO:0005886">
    <property type="term" value="C:plasma membrane"/>
    <property type="evidence" value="ECO:0007669"/>
    <property type="project" value="TreeGrafter"/>
</dbReference>
<comment type="similarity">
    <text evidence="1">Belongs to the reduced folate carrier (RFC) transporter (TC 2.A.48) family.</text>
</comment>
<name>A0A1I7X4T2_HETBA</name>
<protein>
    <submittedName>
        <fullName evidence="4">Uncharacterized protein</fullName>
    </submittedName>
</protein>
<evidence type="ECO:0000313" key="3">
    <source>
        <dbReference type="Proteomes" id="UP000095283"/>
    </source>
</evidence>
<feature type="signal peptide" evidence="2">
    <location>
        <begin position="1"/>
        <end position="24"/>
    </location>
</feature>
<dbReference type="PANTHER" id="PTHR10686:SF20">
    <property type="entry name" value="FOLATE TRANSPORTER 1"/>
    <property type="match status" value="1"/>
</dbReference>
<dbReference type="AlphaFoldDB" id="A0A1I7X4T2"/>
<evidence type="ECO:0000256" key="1">
    <source>
        <dbReference type="ARBA" id="ARBA00005773"/>
    </source>
</evidence>
<evidence type="ECO:0000313" key="4">
    <source>
        <dbReference type="WBParaSite" id="Hba_12397"/>
    </source>
</evidence>
<organism evidence="3 4">
    <name type="scientific">Heterorhabditis bacteriophora</name>
    <name type="common">Entomopathogenic nematode worm</name>
    <dbReference type="NCBI Taxonomy" id="37862"/>
    <lineage>
        <taxon>Eukaryota</taxon>
        <taxon>Metazoa</taxon>
        <taxon>Ecdysozoa</taxon>
        <taxon>Nematoda</taxon>
        <taxon>Chromadorea</taxon>
        <taxon>Rhabditida</taxon>
        <taxon>Rhabditina</taxon>
        <taxon>Rhabditomorpha</taxon>
        <taxon>Strongyloidea</taxon>
        <taxon>Heterorhabditidae</taxon>
        <taxon>Heterorhabditis</taxon>
    </lineage>
</organism>
<dbReference type="WBParaSite" id="Hba_12397">
    <property type="protein sequence ID" value="Hba_12397"/>
    <property type="gene ID" value="Hba_12397"/>
</dbReference>
<dbReference type="GO" id="GO:0090482">
    <property type="term" value="F:vitamin transmembrane transporter activity"/>
    <property type="evidence" value="ECO:0007669"/>
    <property type="project" value="InterPro"/>
</dbReference>
<dbReference type="Proteomes" id="UP000095283">
    <property type="component" value="Unplaced"/>
</dbReference>
<keyword evidence="3" id="KW-1185">Reference proteome</keyword>
<evidence type="ECO:0000256" key="2">
    <source>
        <dbReference type="SAM" id="SignalP"/>
    </source>
</evidence>
<dbReference type="InterPro" id="IPR002666">
    <property type="entry name" value="Folate_carrier"/>
</dbReference>
<dbReference type="PANTHER" id="PTHR10686">
    <property type="entry name" value="FOLATE TRANSPORTER"/>
    <property type="match status" value="1"/>
</dbReference>
<accession>A0A1I7X4T2</accession>
<keyword evidence="2" id="KW-0732">Signal</keyword>
<proteinExistence type="inferred from homology"/>
<reference evidence="4" key="1">
    <citation type="submission" date="2016-11" db="UniProtKB">
        <authorList>
            <consortium name="WormBaseParasite"/>
        </authorList>
    </citation>
    <scope>IDENTIFICATION</scope>
</reference>
<sequence length="145" mass="16509">MDLISFGAVSIVFFISLALPSVPGHRTERQTQIGILNDGTTEEGRLTQDGINEDMTLITRAEIEKRKLDNGLKLYFITIGRNFSIYKKNKIVLKWSIWWALASCGMYQIYNYMQTLWMAMQSDPNKVENGIAECANTFFGNILSN</sequence>